<dbReference type="EMBL" id="JAWZYT010000104">
    <property type="protein sequence ID" value="KAK4328019.1"/>
    <property type="molecule type" value="Genomic_DNA"/>
</dbReference>
<gene>
    <name evidence="3" type="ORF">Pmani_001493</name>
</gene>
<dbReference type="GO" id="GO:0005524">
    <property type="term" value="F:ATP binding"/>
    <property type="evidence" value="ECO:0007669"/>
    <property type="project" value="InterPro"/>
</dbReference>
<dbReference type="GO" id="GO:0097729">
    <property type="term" value="C:9+2 motile cilium"/>
    <property type="evidence" value="ECO:0007669"/>
    <property type="project" value="TreeGrafter"/>
</dbReference>
<dbReference type="GO" id="GO:0051959">
    <property type="term" value="F:dynein light intermediate chain binding"/>
    <property type="evidence" value="ECO:0007669"/>
    <property type="project" value="InterPro"/>
</dbReference>
<keyword evidence="4" id="KW-1185">Reference proteome</keyword>
<dbReference type="Proteomes" id="UP001292094">
    <property type="component" value="Unassembled WGS sequence"/>
</dbReference>
<feature type="region of interest" description="Disordered" evidence="1">
    <location>
        <begin position="558"/>
        <end position="639"/>
    </location>
</feature>
<sequence length="933" mass="101272">MTRLFPGVTRLIHGSEDKIVALVSPQQETLTLAKSGGLVEETLDSVSSTFSRPDMSIVASDIRRELQEVTEALRNGSNSDNMQNEQRQDDESVQDYRENEQQCKGKMWSTRLVHGDSDVSKGGNNILLIKKEDNWKEKNEENTGDKKKNDTGSQHTKHNNKYLKVESLSCLMTTLLRSGRTAGVEVAAGMENVDYGYEYVGVTAPPTLTPATLRTRHALLTAAATHRCGVAVGAVGEGKTETLRGLSRAAGQHLASLTCSARTPAQSLYSVISGGVQGGFWLLFEEAALLPPALLQCLAQCLHNIRYTKLNALRRCLIDGQEMKLVDSFSLFLTVTSPPDPIVAPHCPLLAHPLSPHLTTITVSLPRTETLLEVMLRGRGFLVSSTYLDRIHKCLAHVAERGGALPSLVRLVQAAGRVGSSIRNSVRGQFNTDSDEIHHLTRHSVLKGTQIIPNSESNGGSSKDSVGKDQGLKEAHLKSSVVPEFGGIVEGEISYTKPTWLSDQSSNLISFGGQSVPSPLLTDEDIITRAMYVVLTPLLESCTYLEGTVMDETLEDQNTKENNQLADEVKSNPSLQQIPNGIRKSDIETSEKGETTSTQQNVLNVDNRNKEDEVEGGDTTTGNGDKLLGESDNNMGGNQSKFDVVEAGVISAYNTNGYGKVKQCKSNMKKKLNPHGKSLLVAALHLHSLLNVHHCCCLTGSSGAGKSTVWKALCEALNRVYRGAGKGSKEFVKYRVVPCGALTHGHLLGTWRDGGSVWQHGVIFNSLIQAQQEECVGVYWLVLVDPFLPNSLSVLASLCHPTQPFTDEALHHVNLGEGQGRVILEMCPEDHLDPKILMRCPLVEVGIDKMTENMAASGATKALTNVLPCLRSRQSLAQVTSTLVDGLHTLHLPHTSLECLARCACQLTEGRVTPSVGLEEVLEAMTVVIDLLC</sequence>
<comment type="caution">
    <text evidence="3">The sequence shown here is derived from an EMBL/GenBank/DDBJ whole genome shotgun (WGS) entry which is preliminary data.</text>
</comment>
<feature type="region of interest" description="Disordered" evidence="1">
    <location>
        <begin position="448"/>
        <end position="470"/>
    </location>
</feature>
<feature type="compositionally biased region" description="Polar residues" evidence="1">
    <location>
        <begin position="595"/>
        <end position="606"/>
    </location>
</feature>
<dbReference type="GO" id="GO:0008569">
    <property type="term" value="F:minus-end-directed microtubule motor activity"/>
    <property type="evidence" value="ECO:0007669"/>
    <property type="project" value="TreeGrafter"/>
</dbReference>
<dbReference type="Pfam" id="PF12774">
    <property type="entry name" value="AAA_6"/>
    <property type="match status" value="1"/>
</dbReference>
<evidence type="ECO:0000313" key="4">
    <source>
        <dbReference type="Proteomes" id="UP001292094"/>
    </source>
</evidence>
<dbReference type="AlphaFoldDB" id="A0AAE1QKF5"/>
<proteinExistence type="predicted"/>
<organism evidence="3 4">
    <name type="scientific">Petrolisthes manimaculis</name>
    <dbReference type="NCBI Taxonomy" id="1843537"/>
    <lineage>
        <taxon>Eukaryota</taxon>
        <taxon>Metazoa</taxon>
        <taxon>Ecdysozoa</taxon>
        <taxon>Arthropoda</taxon>
        <taxon>Crustacea</taxon>
        <taxon>Multicrustacea</taxon>
        <taxon>Malacostraca</taxon>
        <taxon>Eumalacostraca</taxon>
        <taxon>Eucarida</taxon>
        <taxon>Decapoda</taxon>
        <taxon>Pleocyemata</taxon>
        <taxon>Anomura</taxon>
        <taxon>Galatheoidea</taxon>
        <taxon>Porcellanidae</taxon>
        <taxon>Petrolisthes</taxon>
    </lineage>
</organism>
<reference evidence="3" key="1">
    <citation type="submission" date="2023-11" db="EMBL/GenBank/DDBJ databases">
        <title>Genome assemblies of two species of porcelain crab, Petrolisthes cinctipes and Petrolisthes manimaculis (Anomura: Porcellanidae).</title>
        <authorList>
            <person name="Angst P."/>
        </authorList>
    </citation>
    <scope>NUCLEOTIDE SEQUENCE</scope>
    <source>
        <strain evidence="3">PB745_02</strain>
        <tissue evidence="3">Gill</tissue>
    </source>
</reference>
<feature type="region of interest" description="Disordered" evidence="1">
    <location>
        <begin position="137"/>
        <end position="158"/>
    </location>
</feature>
<feature type="compositionally biased region" description="Basic and acidic residues" evidence="1">
    <location>
        <begin position="137"/>
        <end position="150"/>
    </location>
</feature>
<feature type="compositionally biased region" description="Polar residues" evidence="1">
    <location>
        <begin position="560"/>
        <end position="579"/>
    </location>
</feature>
<feature type="compositionally biased region" description="Basic and acidic residues" evidence="1">
    <location>
        <begin position="583"/>
        <end position="594"/>
    </location>
</feature>
<protein>
    <recommendedName>
        <fullName evidence="2">Dynein heavy chain hydrolytic ATP-binding dynein motor region domain-containing protein</fullName>
    </recommendedName>
</protein>
<feature type="compositionally biased region" description="Basic and acidic residues" evidence="1">
    <location>
        <begin position="86"/>
        <end position="95"/>
    </location>
</feature>
<dbReference type="PANTHER" id="PTHR10676">
    <property type="entry name" value="DYNEIN HEAVY CHAIN FAMILY PROTEIN"/>
    <property type="match status" value="1"/>
</dbReference>
<feature type="compositionally biased region" description="Polar residues" evidence="1">
    <location>
        <begin position="451"/>
        <end position="464"/>
    </location>
</feature>
<feature type="compositionally biased region" description="Polar residues" evidence="1">
    <location>
        <begin position="75"/>
        <end position="85"/>
    </location>
</feature>
<name>A0AAE1QKF5_9EUCA</name>
<evidence type="ECO:0000313" key="3">
    <source>
        <dbReference type="EMBL" id="KAK4328019.1"/>
    </source>
</evidence>
<dbReference type="Gene3D" id="3.40.50.300">
    <property type="entry name" value="P-loop containing nucleotide triphosphate hydrolases"/>
    <property type="match status" value="2"/>
</dbReference>
<dbReference type="InterPro" id="IPR026983">
    <property type="entry name" value="DHC"/>
</dbReference>
<evidence type="ECO:0000259" key="2">
    <source>
        <dbReference type="Pfam" id="PF12774"/>
    </source>
</evidence>
<accession>A0AAE1QKF5</accession>
<dbReference type="SUPFAM" id="SSF52540">
    <property type="entry name" value="P-loop containing nucleoside triphosphate hydrolases"/>
    <property type="match status" value="2"/>
</dbReference>
<dbReference type="InterPro" id="IPR035699">
    <property type="entry name" value="AAA_6"/>
</dbReference>
<feature type="region of interest" description="Disordered" evidence="1">
    <location>
        <begin position="73"/>
        <end position="95"/>
    </location>
</feature>
<evidence type="ECO:0000256" key="1">
    <source>
        <dbReference type="SAM" id="MobiDB-lite"/>
    </source>
</evidence>
<dbReference type="GO" id="GO:0036156">
    <property type="term" value="C:inner dynein arm"/>
    <property type="evidence" value="ECO:0007669"/>
    <property type="project" value="TreeGrafter"/>
</dbReference>
<dbReference type="PANTHER" id="PTHR10676:SF359">
    <property type="entry name" value="DYNEIN HEAVY CHAIN DOMAIN-CONTAINING PROTEIN 1"/>
    <property type="match status" value="1"/>
</dbReference>
<dbReference type="InterPro" id="IPR027417">
    <property type="entry name" value="P-loop_NTPase"/>
</dbReference>
<dbReference type="GO" id="GO:0060294">
    <property type="term" value="P:cilium movement involved in cell motility"/>
    <property type="evidence" value="ECO:0007669"/>
    <property type="project" value="TreeGrafter"/>
</dbReference>
<feature type="domain" description="Dynein heavy chain hydrolytic ATP-binding dynein motor region" evidence="2">
    <location>
        <begin position="195"/>
        <end position="391"/>
    </location>
</feature>
<dbReference type="GO" id="GO:0045505">
    <property type="term" value="F:dynein intermediate chain binding"/>
    <property type="evidence" value="ECO:0007669"/>
    <property type="project" value="InterPro"/>
</dbReference>